<evidence type="ECO:0000313" key="1">
    <source>
        <dbReference type="WBParaSite" id="MCU_013118-RA"/>
    </source>
</evidence>
<sequence>MSLGMISADFVIDKGFSRKPCTPHGFYPENNRAPNERDRIYNGWWKIRSVNGWNEELYVYGMHVVWS</sequence>
<dbReference type="WBParaSite" id="MCU_013118-RA">
    <property type="protein sequence ID" value="MCU_013118-RA"/>
    <property type="gene ID" value="MCU_013118"/>
</dbReference>
<proteinExistence type="predicted"/>
<accession>A0A5K3FZG2</accession>
<dbReference type="AlphaFoldDB" id="A0A5K3FZG2"/>
<organism evidence="1">
    <name type="scientific">Mesocestoides corti</name>
    <name type="common">Flatworm</name>
    <dbReference type="NCBI Taxonomy" id="53468"/>
    <lineage>
        <taxon>Eukaryota</taxon>
        <taxon>Metazoa</taxon>
        <taxon>Spiralia</taxon>
        <taxon>Lophotrochozoa</taxon>
        <taxon>Platyhelminthes</taxon>
        <taxon>Cestoda</taxon>
        <taxon>Eucestoda</taxon>
        <taxon>Cyclophyllidea</taxon>
        <taxon>Mesocestoididae</taxon>
        <taxon>Mesocestoides</taxon>
    </lineage>
</organism>
<protein>
    <submittedName>
        <fullName evidence="1">Anaphase-promoting complex subunit 1</fullName>
    </submittedName>
</protein>
<name>A0A5K3FZG2_MESCO</name>
<reference evidence="1" key="1">
    <citation type="submission" date="2019-11" db="UniProtKB">
        <authorList>
            <consortium name="WormBaseParasite"/>
        </authorList>
    </citation>
    <scope>IDENTIFICATION</scope>
</reference>